<feature type="coiled-coil region" evidence="2">
    <location>
        <begin position="286"/>
        <end position="352"/>
    </location>
</feature>
<dbReference type="PANTHER" id="PTHR43327">
    <property type="entry name" value="STOMATIN-LIKE PROTEIN 2, MITOCHONDRIAL"/>
    <property type="match status" value="1"/>
</dbReference>
<dbReference type="InterPro" id="IPR001107">
    <property type="entry name" value="Band_7"/>
</dbReference>
<feature type="domain" description="Band 7" evidence="4">
    <location>
        <begin position="111"/>
        <end position="301"/>
    </location>
</feature>
<reference evidence="5 6" key="1">
    <citation type="submission" date="2021-02" db="EMBL/GenBank/DDBJ databases">
        <title>De Novo genome assembly of isolated myxobacteria.</title>
        <authorList>
            <person name="Stevens D.C."/>
        </authorList>
    </citation>
    <scope>NUCLEOTIDE SEQUENCE [LARGE SCALE GENOMIC DNA]</scope>
    <source>
        <strain evidence="6">SCPEA02</strain>
    </source>
</reference>
<dbReference type="PANTHER" id="PTHR43327:SF10">
    <property type="entry name" value="STOMATIN-LIKE PROTEIN 2, MITOCHONDRIAL"/>
    <property type="match status" value="1"/>
</dbReference>
<evidence type="ECO:0000256" key="3">
    <source>
        <dbReference type="SAM" id="MobiDB-lite"/>
    </source>
</evidence>
<keyword evidence="6" id="KW-1185">Reference proteome</keyword>
<proteinExistence type="predicted"/>
<accession>A0ABX7P284</accession>
<feature type="coiled-coil region" evidence="2">
    <location>
        <begin position="427"/>
        <end position="661"/>
    </location>
</feature>
<dbReference type="EMBL" id="CP071090">
    <property type="protein sequence ID" value="QSQ24622.1"/>
    <property type="molecule type" value="Genomic_DNA"/>
</dbReference>
<dbReference type="Gene3D" id="3.30.479.30">
    <property type="entry name" value="Band 7 domain"/>
    <property type="match status" value="1"/>
</dbReference>
<comment type="subcellular location">
    <subcellularLocation>
        <location evidence="1">Membrane</location>
        <topology evidence="1">Single-pass membrane protein</topology>
    </subcellularLocation>
</comment>
<dbReference type="Pfam" id="PF01145">
    <property type="entry name" value="Band_7"/>
    <property type="match status" value="1"/>
</dbReference>
<dbReference type="Proteomes" id="UP000662747">
    <property type="component" value="Chromosome"/>
</dbReference>
<keyword evidence="2" id="KW-0175">Coiled coil</keyword>
<protein>
    <submittedName>
        <fullName evidence="5">SPFH domain-containing protein</fullName>
    </submittedName>
</protein>
<organism evidence="5 6">
    <name type="scientific">Pyxidicoccus parkwayensis</name>
    <dbReference type="NCBI Taxonomy" id="2813578"/>
    <lineage>
        <taxon>Bacteria</taxon>
        <taxon>Pseudomonadati</taxon>
        <taxon>Myxococcota</taxon>
        <taxon>Myxococcia</taxon>
        <taxon>Myxococcales</taxon>
        <taxon>Cystobacterineae</taxon>
        <taxon>Myxococcaceae</taxon>
        <taxon>Pyxidicoccus</taxon>
    </lineage>
</organism>
<evidence type="ECO:0000256" key="2">
    <source>
        <dbReference type="SAM" id="Coils"/>
    </source>
</evidence>
<evidence type="ECO:0000256" key="1">
    <source>
        <dbReference type="ARBA" id="ARBA00004167"/>
    </source>
</evidence>
<dbReference type="InterPro" id="IPR050710">
    <property type="entry name" value="Band7/mec-2_domain"/>
</dbReference>
<sequence>MDQSARAVLERGAPEWGGPFVQRPDFPAAHALARRLLWGGAASKGEGMSSNTKQAARMKESLESGEQGGRTQLVRVDTGEVVGRAPRHNDGWRAGKPVEDPEKMKRWGLITARPSEFLVHMRRGRVREVSGQGASCFKWPGDSVAIVPTSIQRLQFTADQVTNEKVGVAVTGLAVYRIADPLVAFRMLNFSFPERAQEKLAELLREMFVGAARRLVANMSVEECFSKRKEGIAAELMHEIAPVVAGKGKLEDQSDAGWGVIIDTIEIQDVRVLSSTVFENMQARFRREQERQAREAELAKERFVHREETEAERQLSLQRLTAEEEVRQKRQLSDEQARLEVLAVEARVAEAKLAQERTLKQEHATVEREVALTKLAAEQEVRHKKQVSDEQAKLEALASDSRLAEAKIVAERALSTSRAQVEMEKLQREQEAEVARQRMALEQLKREQDADVHRAKLELEKLKLVQEAEAAQAKVELVRLQRAQEADAAKAQVELARQQRDAELELARQEREQQLELARLQREQEAETTKARMELARQQREQEIELAAQQHDQELSLQKQKREQEVELAKLRQEQEAEVEKGRMVLERMRREQEQTTARHEALLAEHQQEAERLHAELQVVQARRAIVETEVAIAELRVRKDQAQQELELTKAKALRAIENSVSAEVIQMTLAQQLPQVAAAFQQKMGEVHVTAVDGANPFGYIAAAVEGVMGLARSAGLKVPASSAGATAQ</sequence>
<evidence type="ECO:0000313" key="5">
    <source>
        <dbReference type="EMBL" id="QSQ24622.1"/>
    </source>
</evidence>
<name>A0ABX7P284_9BACT</name>
<dbReference type="InterPro" id="IPR036013">
    <property type="entry name" value="Band_7/SPFH_dom_sf"/>
</dbReference>
<gene>
    <name evidence="5" type="ORF">JY651_06645</name>
</gene>
<evidence type="ECO:0000259" key="4">
    <source>
        <dbReference type="Pfam" id="PF01145"/>
    </source>
</evidence>
<feature type="region of interest" description="Disordered" evidence="3">
    <location>
        <begin position="42"/>
        <end position="69"/>
    </location>
</feature>
<evidence type="ECO:0000313" key="6">
    <source>
        <dbReference type="Proteomes" id="UP000662747"/>
    </source>
</evidence>
<dbReference type="SUPFAM" id="SSF117892">
    <property type="entry name" value="Band 7/SPFH domain"/>
    <property type="match status" value="1"/>
</dbReference>